<reference evidence="6 7" key="1">
    <citation type="submission" date="2024-09" db="EMBL/GenBank/DDBJ databases">
        <authorList>
            <person name="Sun Q."/>
            <person name="Mori K."/>
        </authorList>
    </citation>
    <scope>NUCLEOTIDE SEQUENCE [LARGE SCALE GENOMIC DNA]</scope>
    <source>
        <strain evidence="6 7">TISTR 1856</strain>
    </source>
</reference>
<dbReference type="SUPFAM" id="SSF50249">
    <property type="entry name" value="Nucleic acid-binding proteins"/>
    <property type="match status" value="1"/>
</dbReference>
<name>A0ABV5LS07_9ACTN</name>
<comment type="catalytic activity">
    <reaction evidence="4">
        <text>ATP + (deoxyribonucleotide)n-3'-hydroxyl + 5'-phospho-(deoxyribonucleotide)m = (deoxyribonucleotide)n+m + AMP + diphosphate.</text>
        <dbReference type="EC" id="6.5.1.1"/>
    </reaction>
</comment>
<dbReference type="InterPro" id="IPR012340">
    <property type="entry name" value="NA-bd_OB-fold"/>
</dbReference>
<evidence type="ECO:0000313" key="6">
    <source>
        <dbReference type="EMBL" id="MFB9376863.1"/>
    </source>
</evidence>
<evidence type="ECO:0000259" key="5">
    <source>
        <dbReference type="PROSITE" id="PS50160"/>
    </source>
</evidence>
<evidence type="ECO:0000256" key="2">
    <source>
        <dbReference type="ARBA" id="ARBA00012727"/>
    </source>
</evidence>
<dbReference type="CDD" id="cd07971">
    <property type="entry name" value="OBF_DNA_ligase_LigD"/>
    <property type="match status" value="1"/>
</dbReference>
<dbReference type="Proteomes" id="UP001589748">
    <property type="component" value="Unassembled WGS sequence"/>
</dbReference>
<dbReference type="PANTHER" id="PTHR45674:SF4">
    <property type="entry name" value="DNA LIGASE 1"/>
    <property type="match status" value="1"/>
</dbReference>
<feature type="domain" description="ATP-dependent DNA ligase family profile" evidence="5">
    <location>
        <begin position="98"/>
        <end position="238"/>
    </location>
</feature>
<dbReference type="Pfam" id="PF04679">
    <property type="entry name" value="DNA_ligase_A_C"/>
    <property type="match status" value="1"/>
</dbReference>
<dbReference type="Gene3D" id="3.30.470.30">
    <property type="entry name" value="DNA ligase/mRNA capping enzyme"/>
    <property type="match status" value="1"/>
</dbReference>
<dbReference type="SUPFAM" id="SSF56091">
    <property type="entry name" value="DNA ligase/mRNA capping enzyme, catalytic domain"/>
    <property type="match status" value="1"/>
</dbReference>
<proteinExistence type="inferred from homology"/>
<accession>A0ABV5LS07</accession>
<evidence type="ECO:0000256" key="1">
    <source>
        <dbReference type="ARBA" id="ARBA00007572"/>
    </source>
</evidence>
<evidence type="ECO:0000256" key="3">
    <source>
        <dbReference type="ARBA" id="ARBA00022598"/>
    </source>
</evidence>
<evidence type="ECO:0000313" key="7">
    <source>
        <dbReference type="Proteomes" id="UP001589748"/>
    </source>
</evidence>
<dbReference type="PROSITE" id="PS50160">
    <property type="entry name" value="DNA_LIGASE_A3"/>
    <property type="match status" value="1"/>
</dbReference>
<gene>
    <name evidence="6" type="primary">ligD</name>
    <name evidence="6" type="ORF">ACFFVI_07770</name>
</gene>
<dbReference type="NCBIfam" id="TIGR02779">
    <property type="entry name" value="NHEJ_ligase_lig"/>
    <property type="match status" value="1"/>
</dbReference>
<dbReference type="GO" id="GO:0016874">
    <property type="term" value="F:ligase activity"/>
    <property type="evidence" value="ECO:0007669"/>
    <property type="project" value="UniProtKB-KW"/>
</dbReference>
<dbReference type="Gene3D" id="2.40.50.140">
    <property type="entry name" value="Nucleic acid-binding proteins"/>
    <property type="match status" value="1"/>
</dbReference>
<dbReference type="EC" id="6.5.1.1" evidence="2"/>
<protein>
    <recommendedName>
        <fullName evidence="2">DNA ligase (ATP)</fullName>
        <ecNumber evidence="2">6.5.1.1</ecNumber>
    </recommendedName>
</protein>
<dbReference type="Pfam" id="PF01068">
    <property type="entry name" value="DNA_ligase_A_M"/>
    <property type="match status" value="1"/>
</dbReference>
<sequence length="309" mass="33213">MLATAAPTGGIPRDGDRWAYEVKWDGMRVLADVRAGAVTLLSRTGRDVTGTFPEFARLGEVHADVLLDGEIVALAEGVPSFEALGERMHIRDARSAALAARALPVTLMAFDVLRLYGVDLVDRPWQERRDALDRLTPSGDAWLVSPVYPDAEVLLAATEEQGLEGVVAKRRGSRYQPGRRSPDWVKHAHRRTQSAAVVGWRPVEGSTTRMGALLLAVPDAAGVLRYAGRAGSGLTAGMEADLRRALRGSEVATPPLPGIPRVDAAGATFCEPGVVVDVRHLGRTTAGRLRQPTLRGLRADLGLADLREE</sequence>
<dbReference type="InterPro" id="IPR012309">
    <property type="entry name" value="DNA_ligase_ATP-dep_C"/>
</dbReference>
<dbReference type="InterPro" id="IPR014146">
    <property type="entry name" value="LigD_ligase_dom"/>
</dbReference>
<dbReference type="RefSeq" id="WP_380136108.1">
    <property type="nucleotide sequence ID" value="NZ_JBHLUI010000003.1"/>
</dbReference>
<dbReference type="InterPro" id="IPR050191">
    <property type="entry name" value="ATP-dep_DNA_ligase"/>
</dbReference>
<dbReference type="CDD" id="cd07906">
    <property type="entry name" value="Adenylation_DNA_ligase_LigD_LigC"/>
    <property type="match status" value="1"/>
</dbReference>
<keyword evidence="7" id="KW-1185">Reference proteome</keyword>
<comment type="similarity">
    <text evidence="1">Belongs to the ATP-dependent DNA ligase family.</text>
</comment>
<dbReference type="InterPro" id="IPR012310">
    <property type="entry name" value="DNA_ligase_ATP-dep_cent"/>
</dbReference>
<comment type="caution">
    <text evidence="6">The sequence shown here is derived from an EMBL/GenBank/DDBJ whole genome shotgun (WGS) entry which is preliminary data.</text>
</comment>
<evidence type="ECO:0000256" key="4">
    <source>
        <dbReference type="ARBA" id="ARBA00034003"/>
    </source>
</evidence>
<dbReference type="EMBL" id="JBHMDM010000004">
    <property type="protein sequence ID" value="MFB9376863.1"/>
    <property type="molecule type" value="Genomic_DNA"/>
</dbReference>
<organism evidence="6 7">
    <name type="scientific">Kineococcus gynurae</name>
    <dbReference type="NCBI Taxonomy" id="452979"/>
    <lineage>
        <taxon>Bacteria</taxon>
        <taxon>Bacillati</taxon>
        <taxon>Actinomycetota</taxon>
        <taxon>Actinomycetes</taxon>
        <taxon>Kineosporiales</taxon>
        <taxon>Kineosporiaceae</taxon>
        <taxon>Kineococcus</taxon>
    </lineage>
</organism>
<keyword evidence="3 6" id="KW-0436">Ligase</keyword>
<dbReference type="Gene3D" id="3.30.1490.70">
    <property type="match status" value="1"/>
</dbReference>
<dbReference type="PANTHER" id="PTHR45674">
    <property type="entry name" value="DNA LIGASE 1/3 FAMILY MEMBER"/>
    <property type="match status" value="1"/>
</dbReference>